<dbReference type="Proteomes" id="UP000887576">
    <property type="component" value="Unplaced"/>
</dbReference>
<organism evidence="1 2">
    <name type="scientific">Panagrolaimus sp. JU765</name>
    <dbReference type="NCBI Taxonomy" id="591449"/>
    <lineage>
        <taxon>Eukaryota</taxon>
        <taxon>Metazoa</taxon>
        <taxon>Ecdysozoa</taxon>
        <taxon>Nematoda</taxon>
        <taxon>Chromadorea</taxon>
        <taxon>Rhabditida</taxon>
        <taxon>Tylenchina</taxon>
        <taxon>Panagrolaimomorpha</taxon>
        <taxon>Panagrolaimoidea</taxon>
        <taxon>Panagrolaimidae</taxon>
        <taxon>Panagrolaimus</taxon>
    </lineage>
</organism>
<proteinExistence type="predicted"/>
<evidence type="ECO:0000313" key="2">
    <source>
        <dbReference type="WBParaSite" id="JU765_v2.g3003.t1"/>
    </source>
</evidence>
<reference evidence="2" key="1">
    <citation type="submission" date="2022-11" db="UniProtKB">
        <authorList>
            <consortium name="WormBaseParasite"/>
        </authorList>
    </citation>
    <scope>IDENTIFICATION</scope>
</reference>
<evidence type="ECO:0000313" key="1">
    <source>
        <dbReference type="Proteomes" id="UP000887576"/>
    </source>
</evidence>
<name>A0AC34R3D1_9BILA</name>
<accession>A0AC34R3D1</accession>
<protein>
    <submittedName>
        <fullName evidence="2">Uncharacterized protein</fullName>
    </submittedName>
</protein>
<dbReference type="WBParaSite" id="JU765_v2.g3003.t1">
    <property type="protein sequence ID" value="JU765_v2.g3003.t1"/>
    <property type="gene ID" value="JU765_v2.g3003"/>
</dbReference>
<sequence length="307" mass="37086">MSNIYLEFDCEEKCHQLSIVTEVNSKLDNYWYSRCPRLSIFDPKTLINLPRFCFKSLNSVLQRELYQICYPVNRKQFWTASKTTRNLGQKPKTYISDDYTFYEGWEVRERRRLLPGNYVIKIRWYFNTDGKQFYSAYHRFFEMNHWFFRQEPTSYYDQGPVFPVDTRLLKLQSVVVQAKLNCQFDAIFKFMPKLRHLTYFSKAETGWEKFLPKYRVPLVSCDLERTVTSDPAAIHEFLSIQSLRFLYVKDVEDGKKQEFYKYFTHIYIKEEMTVNFRCNELEFAPKSFLKIKEENESVINEIEGNPR</sequence>